<sequence length="270" mass="29349">MSTTITDEHAAHEPGADIDFTTPEGLRQVIRELNDHNAWSTSPVAAELMVYAAQRYAPIAKAWHRSAEDAAVEAFFAMRTASTLTARDPWAVVTKAVALSIPAETAAERGLISQDAARRSSERPTSEPVRAGEYQEFLFDVHPHAETTGAGDSVDWVVHATTVFLVLTGWPARAMRTAVDYLTYRVCGLSSREAAVETAGGDLHIAHRLGLAPEAWRGLVRLTVGRKPRDGEPEMGLFARVLLGDELAELLADKRLVDASRALAAKTGRR</sequence>
<feature type="compositionally biased region" description="Basic and acidic residues" evidence="1">
    <location>
        <begin position="1"/>
        <end position="15"/>
    </location>
</feature>
<dbReference type="EMBL" id="JAYWLU010000017">
    <property type="protein sequence ID" value="MEX3595853.1"/>
    <property type="molecule type" value="Genomic_DNA"/>
</dbReference>
<dbReference type="RefSeq" id="WP_368629933.1">
    <property type="nucleotide sequence ID" value="NZ_JAYWLU010000017.1"/>
</dbReference>
<evidence type="ECO:0008006" key="4">
    <source>
        <dbReference type="Google" id="ProtNLM"/>
    </source>
</evidence>
<feature type="region of interest" description="Disordered" evidence="1">
    <location>
        <begin position="1"/>
        <end position="20"/>
    </location>
</feature>
<name>A0ABV3V7H9_9MICC</name>
<comment type="caution">
    <text evidence="2">The sequence shown here is derived from an EMBL/GenBank/DDBJ whole genome shotgun (WGS) entry which is preliminary data.</text>
</comment>
<protein>
    <recommendedName>
        <fullName evidence="4">Exopolyphosphatase</fullName>
    </recommendedName>
</protein>
<accession>A0ABV3V7H9</accession>
<reference evidence="2 3" key="1">
    <citation type="journal article" date="2024" name="Fungal Genet. Biol.">
        <title>The porcine skin microbiome exhibits broad fungal antagonism.</title>
        <authorList>
            <person name="De La Cruz K.F."/>
            <person name="Townsend E.C."/>
            <person name="Alex Cheong J.Z."/>
            <person name="Salamzade R."/>
            <person name="Liu A."/>
            <person name="Sandstrom S."/>
            <person name="Davila E."/>
            <person name="Huang L."/>
            <person name="Xu K.H."/>
            <person name="Wu S.Y."/>
            <person name="Meudt J.J."/>
            <person name="Shanmuganayagam D."/>
            <person name="Gibson A.L.F."/>
            <person name="Kalan L.R."/>
        </authorList>
    </citation>
    <scope>NUCLEOTIDE SEQUENCE [LARGE SCALE GENOMIC DNA]</scope>
    <source>
        <strain evidence="2 3">LK2625</strain>
    </source>
</reference>
<proteinExistence type="predicted"/>
<gene>
    <name evidence="2" type="ORF">VVR66_14130</name>
</gene>
<keyword evidence="3" id="KW-1185">Reference proteome</keyword>
<dbReference type="Proteomes" id="UP001558481">
    <property type="component" value="Unassembled WGS sequence"/>
</dbReference>
<evidence type="ECO:0000256" key="1">
    <source>
        <dbReference type="SAM" id="MobiDB-lite"/>
    </source>
</evidence>
<organism evidence="2 3">
    <name type="scientific">Kocuria carniphila</name>
    <dbReference type="NCBI Taxonomy" id="262208"/>
    <lineage>
        <taxon>Bacteria</taxon>
        <taxon>Bacillati</taxon>
        <taxon>Actinomycetota</taxon>
        <taxon>Actinomycetes</taxon>
        <taxon>Micrococcales</taxon>
        <taxon>Micrococcaceae</taxon>
        <taxon>Kocuria</taxon>
    </lineage>
</organism>
<evidence type="ECO:0000313" key="2">
    <source>
        <dbReference type="EMBL" id="MEX3595853.1"/>
    </source>
</evidence>
<evidence type="ECO:0000313" key="3">
    <source>
        <dbReference type="Proteomes" id="UP001558481"/>
    </source>
</evidence>